<name>A0ACB9SLU1_HOLOL</name>
<organism evidence="1 2">
    <name type="scientific">Holotrichia oblita</name>
    <name type="common">Chafer beetle</name>
    <dbReference type="NCBI Taxonomy" id="644536"/>
    <lineage>
        <taxon>Eukaryota</taxon>
        <taxon>Metazoa</taxon>
        <taxon>Ecdysozoa</taxon>
        <taxon>Arthropoda</taxon>
        <taxon>Hexapoda</taxon>
        <taxon>Insecta</taxon>
        <taxon>Pterygota</taxon>
        <taxon>Neoptera</taxon>
        <taxon>Endopterygota</taxon>
        <taxon>Coleoptera</taxon>
        <taxon>Polyphaga</taxon>
        <taxon>Scarabaeiformia</taxon>
        <taxon>Scarabaeidae</taxon>
        <taxon>Melolonthinae</taxon>
        <taxon>Holotrichia</taxon>
    </lineage>
</organism>
<accession>A0ACB9SLU1</accession>
<comment type="caution">
    <text evidence="1">The sequence shown here is derived from an EMBL/GenBank/DDBJ whole genome shotgun (WGS) entry which is preliminary data.</text>
</comment>
<proteinExistence type="predicted"/>
<evidence type="ECO:0000313" key="1">
    <source>
        <dbReference type="EMBL" id="KAI4456299.1"/>
    </source>
</evidence>
<protein>
    <submittedName>
        <fullName evidence="1">Solute carrier family 17</fullName>
    </submittedName>
</protein>
<reference evidence="1" key="1">
    <citation type="submission" date="2022-04" db="EMBL/GenBank/DDBJ databases">
        <title>Chromosome-scale genome assembly of Holotrichia oblita Faldermann.</title>
        <authorList>
            <person name="Rongchong L."/>
        </authorList>
    </citation>
    <scope>NUCLEOTIDE SEQUENCE</scope>
    <source>
        <strain evidence="1">81SQS9</strain>
    </source>
</reference>
<dbReference type="Proteomes" id="UP001056778">
    <property type="component" value="Chromosome 8"/>
</dbReference>
<dbReference type="EMBL" id="CM043022">
    <property type="protein sequence ID" value="KAI4456299.1"/>
    <property type="molecule type" value="Genomic_DNA"/>
</dbReference>
<gene>
    <name evidence="1" type="ORF">MML48_8g00017707</name>
</gene>
<keyword evidence="2" id="KW-1185">Reference proteome</keyword>
<sequence>MSSSVKEPNKMESANTKVPDDAQAPVINLVWDVIEHEEATSMLQNEGQRSARIVSQSRLRPEKKKWYGVRHTQILLLFLLILIGYGMRVNLSVGIVAMTDPETNPDFPTYNWTIKSTILSSFFWGYVIPQVGVGQLAERYGPKWFLTGSMLVSALFTILIPVMADLGAWGVIVCRVLQGFTQGFFYPCTHNLLSRWIPLSERSRMGTFVYAGGPLGTVITMPVTGWISASSIGWPSVFYIYGALGFGWVALWFWLGSNGPADHKSISAEERMYIEKSCQTSATKVPTPWKDMAKSLPLWSILIAHCGQNWGFWTLMTEIPTYMKGVLNFDIAANGLLSAAPYFALWVLSFFFSYLTDTLINRKIFSVAISRKLVTNIGLIGPAVSLVILGFIDSSNKGAVIALLIIAVGINSAIYCGYQVNHIDIAPNHAGTLMGLTNGAANILSICAPLLVQFIVTDEEDDSQWTIVWFIAAGVYVVCDLAFTFFGTGELLYWNDPDYCINKDGT</sequence>
<evidence type="ECO:0000313" key="2">
    <source>
        <dbReference type="Proteomes" id="UP001056778"/>
    </source>
</evidence>